<sequence>MTEATKLLGKAAHQAQDTVSQGQEAVRESPAGKAVPELPTGQLTSALQDLSMALAERALVSVTGKIEGLSGRLGDFADGGGAKGLLSAVTGGDKSIGGSTIMGAAKGAAKGIFGKLFKGKGKGGGRKKLKLTNIVETVDIGAPRRIVYNQWTQFQDFPTFMKKVENVNQESDDTLSWKAQVFWSHRTWKSKILEQVPDERIIWRSEGQKGHVDGAVSFHALTPDITRVMVVLEYHPQGFFEHTGNLWRAQGRRARLELKHFARHVMRQVMLHPDDMEESGWRGEIRDGEVVKDHETAIAEEREAQEEEPEREEGAYEEPEEGADRERAEAEEGEEQEGEEPYYEQAAYEDYEEEPEEEAPPRRERPQEERDEYDEYEDEYEEPEAEHEEPKEEPAPRERERRPGHEQARPRRRAPARR</sequence>
<reference evidence="3 4" key="1">
    <citation type="submission" date="2016-10" db="EMBL/GenBank/DDBJ databases">
        <authorList>
            <person name="de Groot N.N."/>
        </authorList>
    </citation>
    <scope>NUCLEOTIDE SEQUENCE [LARGE SCALE GENOMIC DNA]</scope>
    <source>
        <strain evidence="3 4">CGMCC 4.5681</strain>
    </source>
</reference>
<protein>
    <submittedName>
        <fullName evidence="3">Polyketide cyclase / dehydrase and lipid transport</fullName>
    </submittedName>
</protein>
<dbReference type="InterPro" id="IPR047137">
    <property type="entry name" value="ORF3"/>
</dbReference>
<feature type="compositionally biased region" description="Acidic residues" evidence="1">
    <location>
        <begin position="331"/>
        <end position="358"/>
    </location>
</feature>
<dbReference type="Gene3D" id="3.30.530.20">
    <property type="match status" value="1"/>
</dbReference>
<evidence type="ECO:0000259" key="2">
    <source>
        <dbReference type="Pfam" id="PF03364"/>
    </source>
</evidence>
<dbReference type="SUPFAM" id="SSF55961">
    <property type="entry name" value="Bet v1-like"/>
    <property type="match status" value="1"/>
</dbReference>
<name>A0A1G9H881_9ACTN</name>
<dbReference type="AlphaFoldDB" id="A0A1G9H881"/>
<dbReference type="PANTHER" id="PTHR33824:SF7">
    <property type="entry name" value="POLYKETIDE CYCLASE_DEHYDRASE AND LIPID TRANSPORT SUPERFAMILY PROTEIN"/>
    <property type="match status" value="1"/>
</dbReference>
<dbReference type="CDD" id="cd07817">
    <property type="entry name" value="SRPBCC_8"/>
    <property type="match status" value="1"/>
</dbReference>
<feature type="compositionally biased region" description="Acidic residues" evidence="1">
    <location>
        <begin position="303"/>
        <end position="321"/>
    </location>
</feature>
<dbReference type="Proteomes" id="UP000198683">
    <property type="component" value="Unassembled WGS sequence"/>
</dbReference>
<dbReference type="STRING" id="683260.SAMN05421874_115132"/>
<dbReference type="Pfam" id="PF03364">
    <property type="entry name" value="Polyketide_cyc"/>
    <property type="match status" value="1"/>
</dbReference>
<feature type="domain" description="Coenzyme Q-binding protein COQ10 START" evidence="2">
    <location>
        <begin position="140"/>
        <end position="261"/>
    </location>
</feature>
<feature type="compositionally biased region" description="Basic and acidic residues" evidence="1">
    <location>
        <begin position="388"/>
        <end position="409"/>
    </location>
</feature>
<keyword evidence="4" id="KW-1185">Reference proteome</keyword>
<dbReference type="OrthoDB" id="3695445at2"/>
<feature type="region of interest" description="Disordered" evidence="1">
    <location>
        <begin position="1"/>
        <end position="37"/>
    </location>
</feature>
<gene>
    <name evidence="3" type="ORF">SAMN05421874_115132</name>
</gene>
<evidence type="ECO:0000256" key="1">
    <source>
        <dbReference type="SAM" id="MobiDB-lite"/>
    </source>
</evidence>
<accession>A0A1G9H881</accession>
<organism evidence="3 4">
    <name type="scientific">Nonomuraea maritima</name>
    <dbReference type="NCBI Taxonomy" id="683260"/>
    <lineage>
        <taxon>Bacteria</taxon>
        <taxon>Bacillati</taxon>
        <taxon>Actinomycetota</taxon>
        <taxon>Actinomycetes</taxon>
        <taxon>Streptosporangiales</taxon>
        <taxon>Streptosporangiaceae</taxon>
        <taxon>Nonomuraea</taxon>
    </lineage>
</organism>
<dbReference type="InterPro" id="IPR005031">
    <property type="entry name" value="COQ10_START"/>
</dbReference>
<dbReference type="InterPro" id="IPR023393">
    <property type="entry name" value="START-like_dom_sf"/>
</dbReference>
<evidence type="ECO:0000313" key="3">
    <source>
        <dbReference type="EMBL" id="SDL09034.1"/>
    </source>
</evidence>
<feature type="compositionally biased region" description="Acidic residues" evidence="1">
    <location>
        <begin position="369"/>
        <end position="387"/>
    </location>
</feature>
<evidence type="ECO:0000313" key="4">
    <source>
        <dbReference type="Proteomes" id="UP000198683"/>
    </source>
</evidence>
<dbReference type="PANTHER" id="PTHR33824">
    <property type="entry name" value="POLYKETIDE CYCLASE/DEHYDRASE AND LIPID TRANSPORT SUPERFAMILY PROTEIN"/>
    <property type="match status" value="1"/>
</dbReference>
<proteinExistence type="predicted"/>
<dbReference type="EMBL" id="FNFB01000015">
    <property type="protein sequence ID" value="SDL09034.1"/>
    <property type="molecule type" value="Genomic_DNA"/>
</dbReference>
<dbReference type="RefSeq" id="WP_090769048.1">
    <property type="nucleotide sequence ID" value="NZ_FNFB01000015.1"/>
</dbReference>
<feature type="compositionally biased region" description="Basic and acidic residues" evidence="1">
    <location>
        <begin position="359"/>
        <end position="368"/>
    </location>
</feature>
<feature type="region of interest" description="Disordered" evidence="1">
    <location>
        <begin position="299"/>
        <end position="418"/>
    </location>
</feature>